<dbReference type="Proteomes" id="UP000029050">
    <property type="component" value="Unassembled WGS sequence"/>
</dbReference>
<dbReference type="PROSITE" id="PS00181">
    <property type="entry name" value="GLNA_ATP"/>
    <property type="match status" value="1"/>
</dbReference>
<reference evidence="8 9" key="1">
    <citation type="submission" date="2014-03" db="EMBL/GenBank/DDBJ databases">
        <title>Genomics of Bifidobacteria.</title>
        <authorList>
            <person name="Ventura M."/>
            <person name="Milani C."/>
            <person name="Lugli G.A."/>
        </authorList>
    </citation>
    <scope>NUCLEOTIDE SEQUENCE [LARGE SCALE GENOMIC DNA]</scope>
    <source>
        <strain evidence="8 9">LMG 21775</strain>
    </source>
</reference>
<dbReference type="EMBL" id="JGZI01000008">
    <property type="protein sequence ID" value="KFI82795.1"/>
    <property type="molecule type" value="Genomic_DNA"/>
</dbReference>
<dbReference type="PANTHER" id="PTHR43785">
    <property type="entry name" value="GAMMA-GLUTAMYLPUTRESCINE SYNTHETASE"/>
    <property type="match status" value="1"/>
</dbReference>
<dbReference type="SUPFAM" id="SSF55931">
    <property type="entry name" value="Glutamine synthetase/guanido kinase"/>
    <property type="match status" value="1"/>
</dbReference>
<dbReference type="STRING" id="218140.BPSY_0587"/>
<dbReference type="SMART" id="SM01230">
    <property type="entry name" value="Gln-synt_C"/>
    <property type="match status" value="1"/>
</dbReference>
<dbReference type="Pfam" id="PF00120">
    <property type="entry name" value="Gln-synt_C"/>
    <property type="match status" value="1"/>
</dbReference>
<dbReference type="EC" id="6.3.1.2" evidence="8"/>
<dbReference type="InterPro" id="IPR014746">
    <property type="entry name" value="Gln_synth/guanido_kin_cat_dom"/>
</dbReference>
<name>A0A087CHP5_9BIFI</name>
<dbReference type="PROSITE" id="PS51987">
    <property type="entry name" value="GS_CATALYTIC"/>
    <property type="match status" value="1"/>
</dbReference>
<evidence type="ECO:0000313" key="8">
    <source>
        <dbReference type="EMBL" id="KFI82795.1"/>
    </source>
</evidence>
<evidence type="ECO:0000256" key="4">
    <source>
        <dbReference type="ARBA" id="ARBA00022842"/>
    </source>
</evidence>
<keyword evidence="4" id="KW-0460">Magnesium</keyword>
<evidence type="ECO:0000256" key="1">
    <source>
        <dbReference type="ARBA" id="ARBA00001946"/>
    </source>
</evidence>
<comment type="similarity">
    <text evidence="2 5 6">Belongs to the glutamine synthetase family.</text>
</comment>
<evidence type="ECO:0000256" key="3">
    <source>
        <dbReference type="ARBA" id="ARBA00022598"/>
    </source>
</evidence>
<evidence type="ECO:0000256" key="6">
    <source>
        <dbReference type="RuleBase" id="RU000384"/>
    </source>
</evidence>
<evidence type="ECO:0000256" key="2">
    <source>
        <dbReference type="ARBA" id="ARBA00009897"/>
    </source>
</evidence>
<dbReference type="Gene3D" id="3.30.590.10">
    <property type="entry name" value="Glutamine synthetase/guanido kinase, catalytic domain"/>
    <property type="match status" value="1"/>
</dbReference>
<dbReference type="AlphaFoldDB" id="A0A087CHP5"/>
<protein>
    <submittedName>
        <fullName evidence="8">Glutamine synthetase, catalytic domain</fullName>
        <ecNumber evidence="8">6.3.1.2</ecNumber>
    </submittedName>
</protein>
<dbReference type="PANTHER" id="PTHR43785:SF12">
    <property type="entry name" value="TYPE-1 GLUTAMINE SYNTHETASE 2"/>
    <property type="match status" value="1"/>
</dbReference>
<evidence type="ECO:0000313" key="9">
    <source>
        <dbReference type="Proteomes" id="UP000029050"/>
    </source>
</evidence>
<evidence type="ECO:0000259" key="7">
    <source>
        <dbReference type="PROSITE" id="PS51987"/>
    </source>
</evidence>
<keyword evidence="3 8" id="KW-0436">Ligase</keyword>
<dbReference type="GO" id="GO:0006542">
    <property type="term" value="P:glutamine biosynthetic process"/>
    <property type="evidence" value="ECO:0007669"/>
    <property type="project" value="InterPro"/>
</dbReference>
<keyword evidence="9" id="KW-1185">Reference proteome</keyword>
<comment type="caution">
    <text evidence="8">The sequence shown here is derived from an EMBL/GenBank/DDBJ whole genome shotgun (WGS) entry which is preliminary data.</text>
</comment>
<proteinExistence type="inferred from homology"/>
<dbReference type="InterPro" id="IPR027303">
    <property type="entry name" value="Gln_synth_gly_rich_site"/>
</dbReference>
<organism evidence="8 9">
    <name type="scientific">Bifidobacterium psychraerophilum</name>
    <dbReference type="NCBI Taxonomy" id="218140"/>
    <lineage>
        <taxon>Bacteria</taxon>
        <taxon>Bacillati</taxon>
        <taxon>Actinomycetota</taxon>
        <taxon>Actinomycetes</taxon>
        <taxon>Bifidobacteriales</taxon>
        <taxon>Bifidobacteriaceae</taxon>
        <taxon>Bifidobacterium</taxon>
    </lineage>
</organism>
<dbReference type="InterPro" id="IPR036651">
    <property type="entry name" value="Gln_synt_N_sf"/>
</dbReference>
<dbReference type="InterPro" id="IPR008146">
    <property type="entry name" value="Gln_synth_cat_dom"/>
</dbReference>
<comment type="cofactor">
    <cofactor evidence="1">
        <name>Mg(2+)</name>
        <dbReference type="ChEBI" id="CHEBI:18420"/>
    </cofactor>
</comment>
<evidence type="ECO:0000256" key="5">
    <source>
        <dbReference type="PROSITE-ProRule" id="PRU01331"/>
    </source>
</evidence>
<feature type="domain" description="GS catalytic" evidence="7">
    <location>
        <begin position="112"/>
        <end position="454"/>
    </location>
</feature>
<accession>A0A087CHP5</accession>
<gene>
    <name evidence="8" type="ORF">BPSY_0587</name>
</gene>
<sequence length="454" mass="49282">MGMENTTLLGTGKPQSAGRMLLGSFVGLDGVVRSKAVPASRESTFARSGMGASPTWTVFCPDSQIAFTPSISVVGDWRLHIDPAMKRPLDDIAIWAPTILTSQDGEISPFCPRSLLMRLERRAHESGYQALFGCEFEFYLLDASVKDAPDSSSLANMPWDAYGTESFMERERFFAMVQRQCAESGIPLEQMHCEYDKCQLEVSTAPVSPTQAADQAVLTKLIIKSVARQLGMSVSFSPKPFVDLTGNGGHIHFSMTHFSDGTPIFSGGDGPHGLTQEGAQAIAGIHEHIVELSAIYSGSPVSQLRLSPDSWSGAAACWGLENREAAIRFCAATRGNPLGANVELKCADLSANPYYAMSCILASALDGIDHRFELAKETTVDPALLSDSELEERRVKALPGTYDAVTDSLRSSRFAVELLGQEVVDAALSIRNLMSSTYKDSTPEEIARTMRFVW</sequence>
<dbReference type="Gene3D" id="3.10.20.70">
    <property type="entry name" value="Glutamine synthetase, N-terminal domain"/>
    <property type="match status" value="1"/>
</dbReference>
<dbReference type="GO" id="GO:0004356">
    <property type="term" value="F:glutamine synthetase activity"/>
    <property type="evidence" value="ECO:0007669"/>
    <property type="project" value="UniProtKB-EC"/>
</dbReference>
<dbReference type="eggNOG" id="COG0174">
    <property type="taxonomic scope" value="Bacteria"/>
</dbReference>